<gene>
    <name evidence="2" type="ORF">GCM10023184_27200</name>
</gene>
<dbReference type="SUPFAM" id="SSF53335">
    <property type="entry name" value="S-adenosyl-L-methionine-dependent methyltransferases"/>
    <property type="match status" value="1"/>
</dbReference>
<reference evidence="3" key="1">
    <citation type="journal article" date="2019" name="Int. J. Syst. Evol. Microbiol.">
        <title>The Global Catalogue of Microorganisms (GCM) 10K type strain sequencing project: providing services to taxonomists for standard genome sequencing and annotation.</title>
        <authorList>
            <consortium name="The Broad Institute Genomics Platform"/>
            <consortium name="The Broad Institute Genome Sequencing Center for Infectious Disease"/>
            <person name="Wu L."/>
            <person name="Ma J."/>
        </authorList>
    </citation>
    <scope>NUCLEOTIDE SEQUENCE [LARGE SCALE GENOMIC DNA]</scope>
    <source>
        <strain evidence="3">JCM 17919</strain>
    </source>
</reference>
<proteinExistence type="predicted"/>
<dbReference type="Pfam" id="PF08241">
    <property type="entry name" value="Methyltransf_11"/>
    <property type="match status" value="1"/>
</dbReference>
<dbReference type="InterPro" id="IPR013216">
    <property type="entry name" value="Methyltransf_11"/>
</dbReference>
<feature type="domain" description="Methyltransferase type 11" evidence="1">
    <location>
        <begin position="76"/>
        <end position="124"/>
    </location>
</feature>
<dbReference type="InterPro" id="IPR029063">
    <property type="entry name" value="SAM-dependent_MTases_sf"/>
</dbReference>
<dbReference type="EMBL" id="BAABGY010000007">
    <property type="protein sequence ID" value="GAA4333770.1"/>
    <property type="molecule type" value="Genomic_DNA"/>
</dbReference>
<evidence type="ECO:0000313" key="2">
    <source>
        <dbReference type="EMBL" id="GAA4333770.1"/>
    </source>
</evidence>
<dbReference type="CDD" id="cd02440">
    <property type="entry name" value="AdoMet_MTases"/>
    <property type="match status" value="1"/>
</dbReference>
<accession>A0ABP8H394</accession>
<protein>
    <recommendedName>
        <fullName evidence="1">Methyltransferase type 11 domain-containing protein</fullName>
    </recommendedName>
</protein>
<name>A0ABP8H394_9BACT</name>
<keyword evidence="3" id="KW-1185">Reference proteome</keyword>
<dbReference type="Proteomes" id="UP001501725">
    <property type="component" value="Unassembled WGS sequence"/>
</dbReference>
<dbReference type="Gene3D" id="3.40.50.150">
    <property type="entry name" value="Vaccinia Virus protein VP39"/>
    <property type="match status" value="1"/>
</dbReference>
<sequence>MFRVGTTNEEVRVNWIESTLKKIPAGATLLDAGAGESQFKKFCSHLKYIAQDFGQYEGTGDVGLQTGSWDNSKLDIVSDIVSIPLPDASVDAIMCTEVFEHIPNPVLAIREFSRLLKPGGYLLITAPFASLTHFAPYHFASGLSRYFYEHHLPEHGFRIEELDLNGNYFEFIAQETRRVKQVGDKYAGVRLNVFQKTIQHLWLKILGDLSAKDKGSSELLCYGVHVFARRQG</sequence>
<organism evidence="2 3">
    <name type="scientific">Flaviaesturariibacter amylovorans</name>
    <dbReference type="NCBI Taxonomy" id="1084520"/>
    <lineage>
        <taxon>Bacteria</taxon>
        <taxon>Pseudomonadati</taxon>
        <taxon>Bacteroidota</taxon>
        <taxon>Chitinophagia</taxon>
        <taxon>Chitinophagales</taxon>
        <taxon>Chitinophagaceae</taxon>
        <taxon>Flaviaestuariibacter</taxon>
    </lineage>
</organism>
<comment type="caution">
    <text evidence="2">The sequence shown here is derived from an EMBL/GenBank/DDBJ whole genome shotgun (WGS) entry which is preliminary data.</text>
</comment>
<evidence type="ECO:0000259" key="1">
    <source>
        <dbReference type="Pfam" id="PF08241"/>
    </source>
</evidence>
<evidence type="ECO:0000313" key="3">
    <source>
        <dbReference type="Proteomes" id="UP001501725"/>
    </source>
</evidence>
<dbReference type="RefSeq" id="WP_345256301.1">
    <property type="nucleotide sequence ID" value="NZ_BAABGY010000007.1"/>
</dbReference>